<protein>
    <submittedName>
        <fullName evidence="4">Beta-lactamase</fullName>
    </submittedName>
</protein>
<evidence type="ECO:0000256" key="1">
    <source>
        <dbReference type="ARBA" id="ARBA00004370"/>
    </source>
</evidence>
<dbReference type="Proteomes" id="UP000002028">
    <property type="component" value="Chromosome"/>
</dbReference>
<feature type="domain" description="Beta-lactamase-related" evidence="3">
    <location>
        <begin position="85"/>
        <end position="386"/>
    </location>
</feature>
<reference evidence="4 5" key="1">
    <citation type="journal article" date="2010" name="Stand. Genomic Sci.">
        <title>Complete genome sequence of Spirosoma linguale type strain (1).</title>
        <authorList>
            <person name="Lail K."/>
            <person name="Sikorski J."/>
            <person name="Saunders E."/>
            <person name="Lapidus A."/>
            <person name="Glavina Del Rio T."/>
            <person name="Copeland A."/>
            <person name="Tice H."/>
            <person name="Cheng J.-F."/>
            <person name="Lucas S."/>
            <person name="Nolan M."/>
            <person name="Bruce D."/>
            <person name="Goodwin L."/>
            <person name="Pitluck S."/>
            <person name="Ivanova N."/>
            <person name="Mavromatis K."/>
            <person name="Ovchinnikova G."/>
            <person name="Pati A."/>
            <person name="Chen A."/>
            <person name="Palaniappan K."/>
            <person name="Land M."/>
            <person name="Hauser L."/>
            <person name="Chang Y.-J."/>
            <person name="Jeffries C.D."/>
            <person name="Chain P."/>
            <person name="Brettin T."/>
            <person name="Detter J.C."/>
            <person name="Schuetze A."/>
            <person name="Rohde M."/>
            <person name="Tindall B.J."/>
            <person name="Goeker M."/>
            <person name="Bristow J."/>
            <person name="Eisen J.A."/>
            <person name="Markowitz V."/>
            <person name="Hugenholtz P."/>
            <person name="Kyrpides N.C."/>
            <person name="Klenk H.-P."/>
            <person name="Chen F."/>
        </authorList>
    </citation>
    <scope>NUCLEOTIDE SEQUENCE [LARGE SCALE GENOMIC DNA]</scope>
    <source>
        <strain evidence="5">ATCC 33905 / DSM 74 / LMG 10896 / Claus 1</strain>
    </source>
</reference>
<dbReference type="EMBL" id="CP001769">
    <property type="protein sequence ID" value="ADB38229.1"/>
    <property type="molecule type" value="Genomic_DNA"/>
</dbReference>
<evidence type="ECO:0000256" key="2">
    <source>
        <dbReference type="ARBA" id="ARBA00023136"/>
    </source>
</evidence>
<name>D2QEH7_SPILD</name>
<dbReference type="PANTHER" id="PTHR46825:SF11">
    <property type="entry name" value="PENICILLIN-BINDING PROTEIN 4"/>
    <property type="match status" value="1"/>
</dbReference>
<dbReference type="MEROPS" id="S12.006"/>
<dbReference type="PANTHER" id="PTHR46825">
    <property type="entry name" value="D-ALANYL-D-ALANINE-CARBOXYPEPTIDASE/ENDOPEPTIDASE AMPH"/>
    <property type="match status" value="1"/>
</dbReference>
<keyword evidence="2" id="KW-0472">Membrane</keyword>
<dbReference type="KEGG" id="sli:Slin_2207"/>
<dbReference type="InterPro" id="IPR050491">
    <property type="entry name" value="AmpC-like"/>
</dbReference>
<dbReference type="STRING" id="504472.Slin_2207"/>
<accession>D2QEH7</accession>
<dbReference type="eggNOG" id="COG1680">
    <property type="taxonomic scope" value="Bacteria"/>
</dbReference>
<evidence type="ECO:0000313" key="4">
    <source>
        <dbReference type="EMBL" id="ADB38229.1"/>
    </source>
</evidence>
<evidence type="ECO:0000313" key="5">
    <source>
        <dbReference type="Proteomes" id="UP000002028"/>
    </source>
</evidence>
<dbReference type="AlphaFoldDB" id="D2QEH7"/>
<sequence length="404" mass="45203">MILSNLTGDVSPIFENAVTFDYSRRFHIKSSHMHFISSIVALVSCLLTLHDADGQPIHVPKKAVTNIDSFLHQQATAFIQKVPFAALSIGVINNGKTNFYNFGTVQPGQNQLPTSSTFYEIGSITKTFTGALLAQAVLAGKVKLEDDIRRYMAGTYPNLDYQGQPIRLVHLLNHSSGLPFSLPRKPASFTTLSDSIAFEKQRRAYTPKDFFRDLQKVNLDTVPGIKLSYSNSAAQLLGYILEGVCQQSYEQLIQRYISHPLGMHHTYTHPSKSHQVRGYNGKGKVMPYFLVQELAAGGMYSTTADLLRYAQWHMDESNPLVKMTHQPTWGDIRYYAMGLNWQMDDKTPRPRRVFQSGGTQGFSSYLLIYPDQQRGIVLLTNVADTTTQGQLSEIGNGLLTLLEP</sequence>
<dbReference type="InterPro" id="IPR012338">
    <property type="entry name" value="Beta-lactam/transpept-like"/>
</dbReference>
<organism evidence="4 5">
    <name type="scientific">Spirosoma linguale (strain ATCC 33905 / DSM 74 / LMG 10896 / Claus 1)</name>
    <dbReference type="NCBI Taxonomy" id="504472"/>
    <lineage>
        <taxon>Bacteria</taxon>
        <taxon>Pseudomonadati</taxon>
        <taxon>Bacteroidota</taxon>
        <taxon>Cytophagia</taxon>
        <taxon>Cytophagales</taxon>
        <taxon>Cytophagaceae</taxon>
        <taxon>Spirosoma</taxon>
    </lineage>
</organism>
<dbReference type="GO" id="GO:0016020">
    <property type="term" value="C:membrane"/>
    <property type="evidence" value="ECO:0007669"/>
    <property type="project" value="UniProtKB-SubCell"/>
</dbReference>
<dbReference type="HOGENOM" id="CLU_020027_7_4_10"/>
<proteinExistence type="predicted"/>
<dbReference type="InterPro" id="IPR001466">
    <property type="entry name" value="Beta-lactam-related"/>
</dbReference>
<dbReference type="SUPFAM" id="SSF56601">
    <property type="entry name" value="beta-lactamase/transpeptidase-like"/>
    <property type="match status" value="1"/>
</dbReference>
<evidence type="ECO:0000259" key="3">
    <source>
        <dbReference type="Pfam" id="PF00144"/>
    </source>
</evidence>
<dbReference type="Pfam" id="PF00144">
    <property type="entry name" value="Beta-lactamase"/>
    <property type="match status" value="1"/>
</dbReference>
<comment type="subcellular location">
    <subcellularLocation>
        <location evidence="1">Membrane</location>
    </subcellularLocation>
</comment>
<dbReference type="Gene3D" id="3.40.710.10">
    <property type="entry name" value="DD-peptidase/beta-lactamase superfamily"/>
    <property type="match status" value="1"/>
</dbReference>
<gene>
    <name evidence="4" type="ordered locus">Slin_2207</name>
</gene>
<keyword evidence="5" id="KW-1185">Reference proteome</keyword>